<evidence type="ECO:0000313" key="3">
    <source>
        <dbReference type="EMBL" id="KFN11399.1"/>
    </source>
</evidence>
<dbReference type="InterPro" id="IPR050834">
    <property type="entry name" value="Glycosyltransf_2"/>
</dbReference>
<protein>
    <submittedName>
        <fullName evidence="3">Glycosyl transferase 2 family protein</fullName>
    </submittedName>
</protein>
<accession>A0A090ZJ79</accession>
<dbReference type="STRING" id="44252.DJ90_6127"/>
<dbReference type="Gene3D" id="3.90.550.10">
    <property type="entry name" value="Spore Coat Polysaccharide Biosynthesis Protein SpsA, Chain A"/>
    <property type="match status" value="1"/>
</dbReference>
<organism evidence="3 4">
    <name type="scientific">Paenibacillus macerans</name>
    <name type="common">Bacillus macerans</name>
    <dbReference type="NCBI Taxonomy" id="44252"/>
    <lineage>
        <taxon>Bacteria</taxon>
        <taxon>Bacillati</taxon>
        <taxon>Bacillota</taxon>
        <taxon>Bacilli</taxon>
        <taxon>Bacillales</taxon>
        <taxon>Paenibacillaceae</taxon>
        <taxon>Paenibacillus</taxon>
    </lineage>
</organism>
<dbReference type="AlphaFoldDB" id="A0A090ZJ79"/>
<sequence>MSLVTVVVPTYNKAAYIEEALKSIENQTYRDWRLLVVDDGSTDNTVSIVKRVMDPARTQVIERKQNQGICHVLNQALQTIQTKYFIQVDGDDWIVPETIEVLLNEMERQSENVALAYANTCHWHEKNGVLHYFKTMKHRPFKDRYDFVVYGSMVQPRFYRTSCVKNVGGWEIDELTGGRMLEDRRMLLRLLDQYNFVHVDRDLYQFRYHHNNLSQFRNAATYNLLIKMFTDKALKRWGDRYRAEMIGPPHLWQTVVLTPTNQGKE</sequence>
<evidence type="ECO:0000259" key="2">
    <source>
        <dbReference type="Pfam" id="PF00535"/>
    </source>
</evidence>
<dbReference type="GO" id="GO:0016740">
    <property type="term" value="F:transferase activity"/>
    <property type="evidence" value="ECO:0007669"/>
    <property type="project" value="UniProtKB-KW"/>
</dbReference>
<dbReference type="Pfam" id="PF00535">
    <property type="entry name" value="Glycos_transf_2"/>
    <property type="match status" value="1"/>
</dbReference>
<dbReference type="OrthoDB" id="396512at2"/>
<comment type="similarity">
    <text evidence="1">Belongs to the glycosyltransferase 2 family.</text>
</comment>
<gene>
    <name evidence="3" type="ORF">DJ90_6127</name>
</gene>
<feature type="domain" description="Glycosyltransferase 2-like" evidence="2">
    <location>
        <begin position="5"/>
        <end position="134"/>
    </location>
</feature>
<keyword evidence="3" id="KW-0808">Transferase</keyword>
<dbReference type="EMBL" id="JMQA01000010">
    <property type="protein sequence ID" value="KFN11399.1"/>
    <property type="molecule type" value="Genomic_DNA"/>
</dbReference>
<dbReference type="InterPro" id="IPR001173">
    <property type="entry name" value="Glyco_trans_2-like"/>
</dbReference>
<dbReference type="PANTHER" id="PTHR43685:SF11">
    <property type="entry name" value="GLYCOSYLTRANSFERASE TAGX-RELATED"/>
    <property type="match status" value="1"/>
</dbReference>
<dbReference type="Proteomes" id="UP000029278">
    <property type="component" value="Unassembled WGS sequence"/>
</dbReference>
<proteinExistence type="inferred from homology"/>
<evidence type="ECO:0000256" key="1">
    <source>
        <dbReference type="ARBA" id="ARBA00006739"/>
    </source>
</evidence>
<evidence type="ECO:0000313" key="4">
    <source>
        <dbReference type="Proteomes" id="UP000029278"/>
    </source>
</evidence>
<dbReference type="PATRIC" id="fig|44252.3.peg.655"/>
<dbReference type="InterPro" id="IPR029044">
    <property type="entry name" value="Nucleotide-diphossugar_trans"/>
</dbReference>
<reference evidence="3 4" key="1">
    <citation type="submission" date="2014-04" db="EMBL/GenBank/DDBJ databases">
        <authorList>
            <person name="Bishop-Lilly K.A."/>
            <person name="Broomall S.M."/>
            <person name="Chain P.S."/>
            <person name="Chertkov O."/>
            <person name="Coyne S.R."/>
            <person name="Daligault H.E."/>
            <person name="Davenport K.W."/>
            <person name="Erkkila T."/>
            <person name="Frey K.G."/>
            <person name="Gibbons H.S."/>
            <person name="Gu W."/>
            <person name="Jaissle J."/>
            <person name="Johnson S.L."/>
            <person name="Koroleva G.I."/>
            <person name="Ladner J.T."/>
            <person name="Lo C.-C."/>
            <person name="Minogue T.D."/>
            <person name="Munk C."/>
            <person name="Palacios G.F."/>
            <person name="Redden C.L."/>
            <person name="Rosenzweig C.N."/>
            <person name="Scholz M.B."/>
            <person name="Teshima H."/>
            <person name="Xu Y."/>
        </authorList>
    </citation>
    <scope>NUCLEOTIDE SEQUENCE [LARGE SCALE GENOMIC DNA]</scope>
    <source>
        <strain evidence="3 4">8244</strain>
    </source>
</reference>
<dbReference type="GeneID" id="77011866"/>
<dbReference type="PANTHER" id="PTHR43685">
    <property type="entry name" value="GLYCOSYLTRANSFERASE"/>
    <property type="match status" value="1"/>
</dbReference>
<dbReference type="HOGENOM" id="CLU_025996_0_7_9"/>
<dbReference type="CDD" id="cd00761">
    <property type="entry name" value="Glyco_tranf_GTA_type"/>
    <property type="match status" value="1"/>
</dbReference>
<comment type="caution">
    <text evidence="3">The sequence shown here is derived from an EMBL/GenBank/DDBJ whole genome shotgun (WGS) entry which is preliminary data.</text>
</comment>
<dbReference type="RefSeq" id="WP_036620367.1">
    <property type="nucleotide sequence ID" value="NZ_JAHAJO010000056.1"/>
</dbReference>
<keyword evidence="4" id="KW-1185">Reference proteome</keyword>
<dbReference type="SUPFAM" id="SSF53448">
    <property type="entry name" value="Nucleotide-diphospho-sugar transferases"/>
    <property type="match status" value="1"/>
</dbReference>
<name>A0A090ZJ79_PAEMA</name>